<feature type="region of interest" description="Disordered" evidence="1">
    <location>
        <begin position="75"/>
        <end position="101"/>
    </location>
</feature>
<evidence type="ECO:0000256" key="1">
    <source>
        <dbReference type="SAM" id="MobiDB-lite"/>
    </source>
</evidence>
<evidence type="ECO:0000313" key="3">
    <source>
        <dbReference type="Proteomes" id="UP000766486"/>
    </source>
</evidence>
<feature type="compositionally biased region" description="Basic and acidic residues" evidence="1">
    <location>
        <begin position="27"/>
        <end position="39"/>
    </location>
</feature>
<organism evidence="2 3">
    <name type="scientific">Bionectria ochroleuca</name>
    <name type="common">Gliocladium roseum</name>
    <dbReference type="NCBI Taxonomy" id="29856"/>
    <lineage>
        <taxon>Eukaryota</taxon>
        <taxon>Fungi</taxon>
        <taxon>Dikarya</taxon>
        <taxon>Ascomycota</taxon>
        <taxon>Pezizomycotina</taxon>
        <taxon>Sordariomycetes</taxon>
        <taxon>Hypocreomycetidae</taxon>
        <taxon>Hypocreales</taxon>
        <taxon>Bionectriaceae</taxon>
        <taxon>Clonostachys</taxon>
    </lineage>
</organism>
<proteinExistence type="predicted"/>
<feature type="region of interest" description="Disordered" evidence="1">
    <location>
        <begin position="1"/>
        <end position="39"/>
    </location>
</feature>
<dbReference type="Proteomes" id="UP000766486">
    <property type="component" value="Unassembled WGS sequence"/>
</dbReference>
<sequence length="120" mass="13214">MGGIRTSGASALGVNGQNLRTENPGMNKKDTEPRKREEGFEFQYRRIGDLMGPPPSRYLVCRYGTLAYQKPITGNARITSTPPCGLQEAKERDSPGWKFVSANHGTELSTLSLKRSAKVQ</sequence>
<name>A0ABY6U404_BIOOC</name>
<dbReference type="EMBL" id="CABFNS010000739">
    <property type="protein sequence ID" value="VUC25704.1"/>
    <property type="molecule type" value="Genomic_DNA"/>
</dbReference>
<keyword evidence="3" id="KW-1185">Reference proteome</keyword>
<comment type="caution">
    <text evidence="2">The sequence shown here is derived from an EMBL/GenBank/DDBJ whole genome shotgun (WGS) entry which is preliminary data.</text>
</comment>
<reference evidence="2 3" key="1">
    <citation type="submission" date="2019-06" db="EMBL/GenBank/DDBJ databases">
        <authorList>
            <person name="Broberg M."/>
        </authorList>
    </citation>
    <scope>NUCLEOTIDE SEQUENCE [LARGE SCALE GENOMIC DNA]</scope>
</reference>
<accession>A0ABY6U404</accession>
<evidence type="ECO:0000313" key="2">
    <source>
        <dbReference type="EMBL" id="VUC25704.1"/>
    </source>
</evidence>
<gene>
    <name evidence="2" type="ORF">CLO192961_LOCUS174693</name>
</gene>
<protein>
    <submittedName>
        <fullName evidence="2">Uncharacterized protein</fullName>
    </submittedName>
</protein>